<dbReference type="InterPro" id="IPR003526">
    <property type="entry name" value="MECDP_synthase"/>
</dbReference>
<reference evidence="11 12" key="1">
    <citation type="journal article" date="2022" name="ISME Commun">
        <title>Vulcanimicrobium alpinus gen. nov. sp. nov., the first cultivated representative of the candidate phylum 'Eremiobacterota', is a metabolically versatile aerobic anoxygenic phototroph.</title>
        <authorList>
            <person name="Yabe S."/>
            <person name="Muto K."/>
            <person name="Abe K."/>
            <person name="Yokota A."/>
            <person name="Staudigel H."/>
            <person name="Tebo B.M."/>
        </authorList>
    </citation>
    <scope>NUCLEOTIDE SEQUENCE [LARGE SCALE GENOMIC DNA]</scope>
    <source>
        <strain evidence="11 12">WC8-2</strain>
    </source>
</reference>
<comment type="subunit">
    <text evidence="8">Homotrimer.</text>
</comment>
<dbReference type="PANTHER" id="PTHR43181">
    <property type="entry name" value="2-C-METHYL-D-ERYTHRITOL 2,4-CYCLODIPHOSPHATE SYNTHASE, CHLOROPLASTIC"/>
    <property type="match status" value="1"/>
</dbReference>
<dbReference type="EC" id="4.6.1.12" evidence="4 8"/>
<evidence type="ECO:0000256" key="3">
    <source>
        <dbReference type="ARBA" id="ARBA00008480"/>
    </source>
</evidence>
<evidence type="ECO:0000256" key="4">
    <source>
        <dbReference type="ARBA" id="ARBA00012579"/>
    </source>
</evidence>
<dbReference type="HAMAP" id="MF_00107">
    <property type="entry name" value="IspF"/>
    <property type="match status" value="1"/>
</dbReference>
<evidence type="ECO:0000256" key="1">
    <source>
        <dbReference type="ARBA" id="ARBA00000200"/>
    </source>
</evidence>
<dbReference type="InterPro" id="IPR020555">
    <property type="entry name" value="MECDP_synthase_CS"/>
</dbReference>
<dbReference type="NCBIfam" id="TIGR00151">
    <property type="entry name" value="ispF"/>
    <property type="match status" value="1"/>
</dbReference>
<evidence type="ECO:0000259" key="10">
    <source>
        <dbReference type="Pfam" id="PF02542"/>
    </source>
</evidence>
<evidence type="ECO:0000256" key="6">
    <source>
        <dbReference type="ARBA" id="ARBA00023229"/>
    </source>
</evidence>
<evidence type="ECO:0000256" key="7">
    <source>
        <dbReference type="ARBA" id="ARBA00023239"/>
    </source>
</evidence>
<feature type="binding site" evidence="8">
    <location>
        <begin position="13"/>
        <end position="15"/>
    </location>
    <ligand>
        <name>4-CDP-2-C-methyl-D-erythritol 2-phosphate</name>
        <dbReference type="ChEBI" id="CHEBI:57919"/>
    </ligand>
</feature>
<comment type="function">
    <text evidence="8">Involved in the biosynthesis of isopentenyl diphosphate (IPP) and dimethylallyl diphosphate (DMAPP), two major building blocks of isoprenoid compounds. Catalyzes the conversion of 4-diphosphocytidyl-2-C-methyl-D-erythritol 2-phosphate (CDP-ME2P) to 2-C-methyl-D-erythritol 2,4-cyclodiphosphate (ME-CPP) with a corresponding release of cytidine 5-monophosphate (CMP).</text>
</comment>
<keyword evidence="7 8" id="KW-0456">Lyase</keyword>
<keyword evidence="12" id="KW-1185">Reference proteome</keyword>
<feature type="site" description="Transition state stabilizer" evidence="8">
    <location>
        <position position="39"/>
    </location>
</feature>
<dbReference type="CDD" id="cd00554">
    <property type="entry name" value="MECDP_synthase"/>
    <property type="match status" value="1"/>
</dbReference>
<feature type="binding site" evidence="8">
    <location>
        <position position="47"/>
    </location>
    <ligand>
        <name>a divalent metal cation</name>
        <dbReference type="ChEBI" id="CHEBI:60240"/>
    </ligand>
</feature>
<evidence type="ECO:0000313" key="12">
    <source>
        <dbReference type="Proteomes" id="UP001317532"/>
    </source>
</evidence>
<dbReference type="RefSeq" id="WP_317997131.1">
    <property type="nucleotide sequence ID" value="NZ_AP025523.1"/>
</dbReference>
<comment type="caution">
    <text evidence="8">Lacks conserved residue(s) required for the propagation of feature annotation.</text>
</comment>
<dbReference type="Proteomes" id="UP001317532">
    <property type="component" value="Chromosome"/>
</dbReference>
<evidence type="ECO:0000256" key="8">
    <source>
        <dbReference type="HAMAP-Rule" id="MF_00107"/>
    </source>
</evidence>
<sequence length="169" mass="17763">MHEPKARVGHGFDAHRLVEGRPFILGGVRVPFEKGPLGHSDADVLTHAVCDALLGACALGDLGAHFPDTDPQWKDADSLRLLAACHELAVRKGWTIANIDATVVVQQPKLAPFVGAMRDSLADVLGLEVERISVKAKTSEGMGYTGDGTGIAAYAVVLMEALGGKESAI</sequence>
<evidence type="ECO:0000256" key="5">
    <source>
        <dbReference type="ARBA" id="ARBA00022723"/>
    </source>
</evidence>
<evidence type="ECO:0000256" key="9">
    <source>
        <dbReference type="RuleBase" id="RU004395"/>
    </source>
</evidence>
<comment type="pathway">
    <text evidence="2 8">Isoprenoid biosynthesis; isopentenyl diphosphate biosynthesis via DXP pathway; isopentenyl diphosphate from 1-deoxy-D-xylulose 5-phosphate: step 4/6.</text>
</comment>
<feature type="binding site" evidence="8">
    <location>
        <position position="13"/>
    </location>
    <ligand>
        <name>a divalent metal cation</name>
        <dbReference type="ChEBI" id="CHEBI:60240"/>
    </ligand>
</feature>
<comment type="catalytic activity">
    <reaction evidence="1 8 9">
        <text>4-CDP-2-C-methyl-D-erythritol 2-phosphate = 2-C-methyl-D-erythritol 2,4-cyclic diphosphate + CMP</text>
        <dbReference type="Rhea" id="RHEA:23864"/>
        <dbReference type="ChEBI" id="CHEBI:57919"/>
        <dbReference type="ChEBI" id="CHEBI:58483"/>
        <dbReference type="ChEBI" id="CHEBI:60377"/>
        <dbReference type="EC" id="4.6.1.12"/>
    </reaction>
</comment>
<comment type="similarity">
    <text evidence="3 8 9">Belongs to the IspF family.</text>
</comment>
<evidence type="ECO:0000256" key="2">
    <source>
        <dbReference type="ARBA" id="ARBA00004709"/>
    </source>
</evidence>
<dbReference type="Gene3D" id="3.30.1330.50">
    <property type="entry name" value="2-C-methyl-D-erythritol 2,4-cyclodiphosphate synthase"/>
    <property type="match status" value="1"/>
</dbReference>
<feature type="binding site" evidence="8">
    <location>
        <begin position="61"/>
        <end position="63"/>
    </location>
    <ligand>
        <name>4-CDP-2-C-methyl-D-erythritol 2-phosphate</name>
        <dbReference type="ChEBI" id="CHEBI:57919"/>
    </ligand>
</feature>
<dbReference type="PROSITE" id="PS01350">
    <property type="entry name" value="ISPF"/>
    <property type="match status" value="1"/>
</dbReference>
<keyword evidence="5 8" id="KW-0479">Metal-binding</keyword>
<protein>
    <recommendedName>
        <fullName evidence="4 8">2-C-methyl-D-erythritol 2,4-cyclodiphosphate synthase</fullName>
        <shortName evidence="8">MECDP-synthase</shortName>
        <shortName evidence="8">MECPP-synthase</shortName>
        <shortName evidence="8">MECPS</shortName>
        <ecNumber evidence="4 8">4.6.1.12</ecNumber>
    </recommendedName>
</protein>
<gene>
    <name evidence="8 11" type="primary">ispF</name>
    <name evidence="11" type="ORF">WPS_14200</name>
</gene>
<feature type="binding site" evidence="8">
    <location>
        <begin position="39"/>
        <end position="40"/>
    </location>
    <ligand>
        <name>4-CDP-2-C-methyl-D-erythritol 2-phosphate</name>
        <dbReference type="ChEBI" id="CHEBI:57919"/>
    </ligand>
</feature>
<name>A0AAN1XW86_UNVUL</name>
<feature type="binding site" evidence="8">
    <location>
        <position position="15"/>
    </location>
    <ligand>
        <name>a divalent metal cation</name>
        <dbReference type="ChEBI" id="CHEBI:60240"/>
    </ligand>
</feature>
<feature type="site" description="Transition state stabilizer" evidence="8">
    <location>
        <position position="138"/>
    </location>
</feature>
<dbReference type="EMBL" id="AP025523">
    <property type="protein sequence ID" value="BDE06144.1"/>
    <property type="molecule type" value="Genomic_DNA"/>
</dbReference>
<dbReference type="InterPro" id="IPR036571">
    <property type="entry name" value="MECDP_synthase_sf"/>
</dbReference>
<dbReference type="GO" id="GO:0019288">
    <property type="term" value="P:isopentenyl diphosphate biosynthetic process, methylerythritol 4-phosphate pathway"/>
    <property type="evidence" value="ECO:0007669"/>
    <property type="project" value="UniProtKB-UniRule"/>
</dbReference>
<proteinExistence type="inferred from homology"/>
<dbReference type="FunFam" id="3.30.1330.50:FF:000001">
    <property type="entry name" value="2-C-methyl-D-erythritol 2,4-cyclodiphosphate synthase"/>
    <property type="match status" value="1"/>
</dbReference>
<dbReference type="Pfam" id="PF02542">
    <property type="entry name" value="YgbB"/>
    <property type="match status" value="1"/>
</dbReference>
<dbReference type="SUPFAM" id="SSF69765">
    <property type="entry name" value="IpsF-like"/>
    <property type="match status" value="1"/>
</dbReference>
<evidence type="ECO:0000313" key="11">
    <source>
        <dbReference type="EMBL" id="BDE06144.1"/>
    </source>
</evidence>
<dbReference type="AlphaFoldDB" id="A0AAN1XW86"/>
<feature type="binding site" evidence="8">
    <location>
        <begin position="66"/>
        <end position="70"/>
    </location>
    <ligand>
        <name>4-CDP-2-C-methyl-D-erythritol 2-phosphate</name>
        <dbReference type="ChEBI" id="CHEBI:57919"/>
    </ligand>
</feature>
<dbReference type="GO" id="GO:0046872">
    <property type="term" value="F:metal ion binding"/>
    <property type="evidence" value="ECO:0007669"/>
    <property type="project" value="UniProtKB-KW"/>
</dbReference>
<dbReference type="GO" id="GO:0008685">
    <property type="term" value="F:2-C-methyl-D-erythritol 2,4-cyclodiphosphate synthase activity"/>
    <property type="evidence" value="ECO:0007669"/>
    <property type="project" value="UniProtKB-UniRule"/>
</dbReference>
<dbReference type="GO" id="GO:0016114">
    <property type="term" value="P:terpenoid biosynthetic process"/>
    <property type="evidence" value="ECO:0007669"/>
    <property type="project" value="InterPro"/>
</dbReference>
<dbReference type="PANTHER" id="PTHR43181:SF1">
    <property type="entry name" value="2-C-METHYL-D-ERYTHRITOL 2,4-CYCLODIPHOSPHATE SYNTHASE, CHLOROPLASTIC"/>
    <property type="match status" value="1"/>
</dbReference>
<dbReference type="KEGG" id="vab:WPS_14200"/>
<organism evidence="11 12">
    <name type="scientific">Vulcanimicrobium alpinum</name>
    <dbReference type="NCBI Taxonomy" id="3016050"/>
    <lineage>
        <taxon>Bacteria</taxon>
        <taxon>Bacillati</taxon>
        <taxon>Vulcanimicrobiota</taxon>
        <taxon>Vulcanimicrobiia</taxon>
        <taxon>Vulcanimicrobiales</taxon>
        <taxon>Vulcanimicrobiaceae</taxon>
        <taxon>Vulcanimicrobium</taxon>
    </lineage>
</organism>
<accession>A0AAN1XW86</accession>
<keyword evidence="6 8" id="KW-0414">Isoprene biosynthesis</keyword>
<feature type="domain" description="2-C-methyl-D-erythritol 2,4-cyclodiphosphate synthase" evidence="10">
    <location>
        <begin position="7"/>
        <end position="159"/>
    </location>
</feature>
<comment type="cofactor">
    <cofactor evidence="8">
        <name>a divalent metal cation</name>
        <dbReference type="ChEBI" id="CHEBI:60240"/>
    </cofactor>
    <text evidence="8">Binds 1 divalent metal cation per subunit.</text>
</comment>